<sequence>MKTKNSFQFYGLVLRANIGICHMSLRKTYILFRRSGDNSLYLFLTCSAAACLLPCLLACLPACLLKTTKTISLFITENSVSVGVVNGIIYKERCTWLTKQCYAMRLNSNIIDFMINSQINSH</sequence>
<organism evidence="2 3">
    <name type="scientific">Glossina palpalis gambiensis</name>
    <dbReference type="NCBI Taxonomy" id="67801"/>
    <lineage>
        <taxon>Eukaryota</taxon>
        <taxon>Metazoa</taxon>
        <taxon>Ecdysozoa</taxon>
        <taxon>Arthropoda</taxon>
        <taxon>Hexapoda</taxon>
        <taxon>Insecta</taxon>
        <taxon>Pterygota</taxon>
        <taxon>Neoptera</taxon>
        <taxon>Endopterygota</taxon>
        <taxon>Diptera</taxon>
        <taxon>Brachycera</taxon>
        <taxon>Muscomorpha</taxon>
        <taxon>Hippoboscoidea</taxon>
        <taxon>Glossinidae</taxon>
        <taxon>Glossina</taxon>
    </lineage>
</organism>
<reference evidence="2" key="2">
    <citation type="submission" date="2020-05" db="UniProtKB">
        <authorList>
            <consortium name="EnsemblMetazoa"/>
        </authorList>
    </citation>
    <scope>IDENTIFICATION</scope>
    <source>
        <strain evidence="2">IAEA</strain>
    </source>
</reference>
<keyword evidence="3" id="KW-1185">Reference proteome</keyword>
<keyword evidence="1" id="KW-0472">Membrane</keyword>
<dbReference type="VEuPathDB" id="VectorBase:GPPI031438"/>
<evidence type="ECO:0000313" key="3">
    <source>
        <dbReference type="Proteomes" id="UP000092460"/>
    </source>
</evidence>
<evidence type="ECO:0000256" key="1">
    <source>
        <dbReference type="SAM" id="Phobius"/>
    </source>
</evidence>
<proteinExistence type="predicted"/>
<accession>A0A1B0BIQ1</accession>
<evidence type="ECO:0000313" key="2">
    <source>
        <dbReference type="EnsemblMetazoa" id="GPPI031438-PA"/>
    </source>
</evidence>
<dbReference type="AlphaFoldDB" id="A0A1B0BIQ1"/>
<dbReference type="EnsemblMetazoa" id="GPPI031438-RA">
    <property type="protein sequence ID" value="GPPI031438-PA"/>
    <property type="gene ID" value="GPPI031438"/>
</dbReference>
<keyword evidence="1" id="KW-1133">Transmembrane helix</keyword>
<keyword evidence="1" id="KW-0812">Transmembrane</keyword>
<dbReference type="Proteomes" id="UP000092460">
    <property type="component" value="Unassembled WGS sequence"/>
</dbReference>
<name>A0A1B0BIQ1_9MUSC</name>
<dbReference type="EMBL" id="JXJN01015065">
    <property type="status" value="NOT_ANNOTATED_CDS"/>
    <property type="molecule type" value="Genomic_DNA"/>
</dbReference>
<feature type="transmembrane region" description="Helical" evidence="1">
    <location>
        <begin position="40"/>
        <end position="65"/>
    </location>
</feature>
<reference evidence="3" key="1">
    <citation type="submission" date="2015-01" db="EMBL/GenBank/DDBJ databases">
        <authorList>
            <person name="Aksoy S."/>
            <person name="Warren W."/>
            <person name="Wilson R.K."/>
        </authorList>
    </citation>
    <scope>NUCLEOTIDE SEQUENCE [LARGE SCALE GENOMIC DNA]</scope>
    <source>
        <strain evidence="3">IAEA</strain>
    </source>
</reference>
<protein>
    <submittedName>
        <fullName evidence="2">Uncharacterized protein</fullName>
    </submittedName>
</protein>